<dbReference type="Pfam" id="PF01402">
    <property type="entry name" value="RHH_1"/>
    <property type="match status" value="1"/>
</dbReference>
<evidence type="ECO:0000313" key="3">
    <source>
        <dbReference type="Proteomes" id="UP001140272"/>
    </source>
</evidence>
<accession>A0A9X2YHK6</accession>
<dbReference type="InterPro" id="IPR002145">
    <property type="entry name" value="CopG"/>
</dbReference>
<dbReference type="GO" id="GO:0006355">
    <property type="term" value="P:regulation of DNA-templated transcription"/>
    <property type="evidence" value="ECO:0007669"/>
    <property type="project" value="InterPro"/>
</dbReference>
<dbReference type="InterPro" id="IPR013321">
    <property type="entry name" value="Arc_rbn_hlx_hlx"/>
</dbReference>
<dbReference type="InterPro" id="IPR010985">
    <property type="entry name" value="Ribbon_hlx_hlx"/>
</dbReference>
<reference evidence="2" key="2">
    <citation type="journal article" date="2022" name="BMC Genomics">
        <title>Comparative genome analysis of mycobacteria focusing on tRNA and non-coding RNA.</title>
        <authorList>
            <person name="Behra P.R.K."/>
            <person name="Pettersson B.M.F."/>
            <person name="Ramesh M."/>
            <person name="Das S."/>
            <person name="Dasgupta S."/>
            <person name="Kirsebom L.A."/>
        </authorList>
    </citation>
    <scope>NUCLEOTIDE SEQUENCE</scope>
    <source>
        <strain evidence="2">DSM 45406</strain>
    </source>
</reference>
<reference evidence="2" key="1">
    <citation type="submission" date="2020-07" db="EMBL/GenBank/DDBJ databases">
        <authorList>
            <person name="Pettersson B.M.F."/>
            <person name="Behra P.R.K."/>
            <person name="Ramesh M."/>
            <person name="Das S."/>
            <person name="Dasgupta S."/>
            <person name="Kirsebom L.A."/>
        </authorList>
    </citation>
    <scope>NUCLEOTIDE SEQUENCE</scope>
    <source>
        <strain evidence="2">DSM 45406</strain>
    </source>
</reference>
<dbReference type="SUPFAM" id="SSF47598">
    <property type="entry name" value="Ribbon-helix-helix"/>
    <property type="match status" value="1"/>
</dbReference>
<feature type="non-terminal residue" evidence="2">
    <location>
        <position position="71"/>
    </location>
</feature>
<proteinExistence type="predicted"/>
<gene>
    <name evidence="2" type="ORF">H7H73_28410</name>
</gene>
<protein>
    <submittedName>
        <fullName evidence="2">Ribbon-helix-helix protein, CopG family</fullName>
    </submittedName>
</protein>
<dbReference type="Gene3D" id="1.10.1220.10">
    <property type="entry name" value="Met repressor-like"/>
    <property type="match status" value="1"/>
</dbReference>
<dbReference type="EMBL" id="JACKRN010000914">
    <property type="protein sequence ID" value="MCV7073639.1"/>
    <property type="molecule type" value="Genomic_DNA"/>
</dbReference>
<sequence>MPEADDRKILQVRVSSNLADRFAAIARAHNKSTSQLLREAVEEYVAGADTDQLQEALRNRLEKNERRRVLG</sequence>
<evidence type="ECO:0000313" key="2">
    <source>
        <dbReference type="EMBL" id="MCV7073639.1"/>
    </source>
</evidence>
<feature type="domain" description="Ribbon-helix-helix protein CopG" evidence="1">
    <location>
        <begin position="8"/>
        <end position="46"/>
    </location>
</feature>
<dbReference type="AlphaFoldDB" id="A0A9X2YHK6"/>
<comment type="caution">
    <text evidence="2">The sequence shown here is derived from an EMBL/GenBank/DDBJ whole genome shotgun (WGS) entry which is preliminary data.</text>
</comment>
<evidence type="ECO:0000259" key="1">
    <source>
        <dbReference type="Pfam" id="PF01402"/>
    </source>
</evidence>
<name>A0A9X2YHK6_9MYCO</name>
<organism evidence="2 3">
    <name type="scientific">Mycolicibacterium rufum</name>
    <dbReference type="NCBI Taxonomy" id="318424"/>
    <lineage>
        <taxon>Bacteria</taxon>
        <taxon>Bacillati</taxon>
        <taxon>Actinomycetota</taxon>
        <taxon>Actinomycetes</taxon>
        <taxon>Mycobacteriales</taxon>
        <taxon>Mycobacteriaceae</taxon>
        <taxon>Mycolicibacterium</taxon>
    </lineage>
</organism>
<dbReference type="Proteomes" id="UP001140272">
    <property type="component" value="Unassembled WGS sequence"/>
</dbReference>